<protein>
    <submittedName>
        <fullName evidence="1">Uncharacterized protein</fullName>
    </submittedName>
</protein>
<reference evidence="2" key="1">
    <citation type="journal article" date="2019" name="Int. J. Syst. Evol. Microbiol.">
        <title>The Global Catalogue of Microorganisms (GCM) 10K type strain sequencing project: providing services to taxonomists for standard genome sequencing and annotation.</title>
        <authorList>
            <consortium name="The Broad Institute Genomics Platform"/>
            <consortium name="The Broad Institute Genome Sequencing Center for Infectious Disease"/>
            <person name="Wu L."/>
            <person name="Ma J."/>
        </authorList>
    </citation>
    <scope>NUCLEOTIDE SEQUENCE [LARGE SCALE GENOMIC DNA]</scope>
    <source>
        <strain evidence="2">JCM 16923</strain>
    </source>
</reference>
<proteinExistence type="predicted"/>
<accession>A0ABP7PJA1</accession>
<sequence length="429" mass="45016">MSKQSEDLLPLWTLSTTETELPLSLTEPMTPSRLTELRAVLAALAESPIATLEAHPLSAPADTSKGISLGRMSPLAQELATLAAQSTRSVPKAAGNSGEVLYRMVVPAKVAAEVSGGVLEPMISKAVPGGVRSALVGTNGISAHASFVPATAGAAGGSAATVGVAAAGAGALTVAAPLVLLAVAAGASAHADHKRQLEIEKITALLEKLHEDRLDDERNRLDGCRSAIDKATAILLDKGKIGLSLGLDTAVHTIDTALASAQRRITDWRAALEKLPPDKVELRQLNDAIAGIESPGSEFYVHLELAELAIALKRRVIVLQAVEHAQQDDGNPFESFTNSINLDAQNLEKIVTGLRDVLLRLSTLQLDRSHGMRDFTFSSGAVDKLLNTSHRLRALGDRVEAGRSQSDVAIEMVQKVDGSIVVLPAMAAE</sequence>
<evidence type="ECO:0000313" key="1">
    <source>
        <dbReference type="EMBL" id="GAA3966178.1"/>
    </source>
</evidence>
<evidence type="ECO:0000313" key="2">
    <source>
        <dbReference type="Proteomes" id="UP001418444"/>
    </source>
</evidence>
<organism evidence="1 2">
    <name type="scientific">Gordonia caeni</name>
    <dbReference type="NCBI Taxonomy" id="1007097"/>
    <lineage>
        <taxon>Bacteria</taxon>
        <taxon>Bacillati</taxon>
        <taxon>Actinomycetota</taxon>
        <taxon>Actinomycetes</taxon>
        <taxon>Mycobacteriales</taxon>
        <taxon>Gordoniaceae</taxon>
        <taxon>Gordonia</taxon>
    </lineage>
</organism>
<comment type="caution">
    <text evidence="1">The sequence shown here is derived from an EMBL/GenBank/DDBJ whole genome shotgun (WGS) entry which is preliminary data.</text>
</comment>
<gene>
    <name evidence="1" type="ORF">GCM10022231_28820</name>
</gene>
<name>A0ABP7PJA1_9ACTN</name>
<dbReference type="RefSeq" id="WP_344784975.1">
    <property type="nucleotide sequence ID" value="NZ_BAAAZW010000008.1"/>
</dbReference>
<dbReference type="Proteomes" id="UP001418444">
    <property type="component" value="Unassembled WGS sequence"/>
</dbReference>
<dbReference type="EMBL" id="BAAAZW010000008">
    <property type="protein sequence ID" value="GAA3966178.1"/>
    <property type="molecule type" value="Genomic_DNA"/>
</dbReference>
<keyword evidence="2" id="KW-1185">Reference proteome</keyword>